<feature type="compositionally biased region" description="Gly residues" evidence="1">
    <location>
        <begin position="350"/>
        <end position="362"/>
    </location>
</feature>
<feature type="compositionally biased region" description="Gly residues" evidence="1">
    <location>
        <begin position="324"/>
        <end position="338"/>
    </location>
</feature>
<dbReference type="InterPro" id="IPR049304">
    <property type="entry name" value="Gly_rich_dom"/>
</dbReference>
<evidence type="ECO:0000313" key="4">
    <source>
        <dbReference type="Proteomes" id="UP000006073"/>
    </source>
</evidence>
<dbReference type="Pfam" id="PF21722">
    <property type="entry name" value="Gly_rich_2"/>
    <property type="match status" value="1"/>
</dbReference>
<evidence type="ECO:0000259" key="2">
    <source>
        <dbReference type="Pfam" id="PF21722"/>
    </source>
</evidence>
<dbReference type="eggNOG" id="COG3210">
    <property type="taxonomic scope" value="Bacteria"/>
</dbReference>
<reference evidence="3 4" key="1">
    <citation type="journal article" date="2013" name="Genome Announc.">
        <title>Draft Genome Sequence of Indibacter alkaliphilus Strain LW1T, Isolated from Lonar Lake, a Haloalkaline Lake in the Buldana District of Maharashtra, India.</title>
        <authorList>
            <person name="Singh A."/>
            <person name="Kumar Jangir P."/>
            <person name="Sharma R."/>
            <person name="Singh A."/>
            <person name="Kumar Pinnaka A."/>
            <person name="Shivaji S."/>
        </authorList>
    </citation>
    <scope>NUCLEOTIDE SEQUENCE [LARGE SCALE GENOMIC DNA]</scope>
    <source>
        <strain evidence="4">CCUG 57479 / KCTC 22604 / LW1</strain>
    </source>
</reference>
<dbReference type="STRING" id="1189612.A33Q_2449"/>
<protein>
    <submittedName>
        <fullName evidence="3">PE-PGRS FAMILY PROTEIN</fullName>
    </submittedName>
</protein>
<feature type="compositionally biased region" description="Gly residues" evidence="1">
    <location>
        <begin position="432"/>
        <end position="451"/>
    </location>
</feature>
<proteinExistence type="predicted"/>
<feature type="region of interest" description="Disordered" evidence="1">
    <location>
        <begin position="391"/>
        <end position="451"/>
    </location>
</feature>
<evidence type="ECO:0000256" key="1">
    <source>
        <dbReference type="SAM" id="MobiDB-lite"/>
    </source>
</evidence>
<dbReference type="Proteomes" id="UP000006073">
    <property type="component" value="Unassembled WGS sequence"/>
</dbReference>
<feature type="compositionally biased region" description="Gly residues" evidence="1">
    <location>
        <begin position="305"/>
        <end position="316"/>
    </location>
</feature>
<sequence length="660" mass="67677">MSGLSQISNFGSLEINNDFNGNWSIDNFGEISFSINLNSNKTINNYGAFSTNGDFVISSNSTFYSNGTFYAGGSVNFNSNAHVTLEGNSLIAGSSVINTEINLSGSYTVNGALQINSNGGVNALNGFNNPKINVLGSFNNNGKITGNGLDKFGNTLFVNKSPGNNPIIGGFSIGDVSNTSCLEIEELPTAEGVDRIFYFSCSDIFIVPNLDVNEEIIDVMVSIIGGGGGGGLGSSAGGGGAGGVINADGLPLKVGSSYPVAVGSGGPGAITSNNQGINGTNSAFYGIVSKGGGGGGSTHPSARGGVNGASGGGGGANNNPSAGQGNGGSRIAGIGNTGGTSLRQNQNQLNGGGGGGAGGPGENGRNNNPGNGGDGIGLNILAGSSRFSNAFAGGGGSTGRNPSQEYGNGTGGEFNSIKIGGDGDGREEFGIGNQGLKGTGSGGGAGRNQGGTGSSGVVVIRFVLKILPVEYLYFEGVLSQDQKTVGLSWATAKEWESSHFEVLRSFDNIDSWEKVGEVEAAGYSESPMEYSFEDNDNFTPFNMAYYQLRQVDFDESSHLSKVIGIQLPVNSDQTVTWRVYPNPASNQNVQLSILEQGGHSGETVYATLFYPLGRSIQFTGNTISELSEQLNDALKNGGRGVYILNLLWGNENQQLKVLKN</sequence>
<comment type="caution">
    <text evidence="3">The sequence shown here is derived from an EMBL/GenBank/DDBJ whole genome shotgun (WGS) entry which is preliminary data.</text>
</comment>
<keyword evidence="4" id="KW-1185">Reference proteome</keyword>
<dbReference type="EMBL" id="ALWO02000033">
    <property type="protein sequence ID" value="EOZ96679.1"/>
    <property type="molecule type" value="Genomic_DNA"/>
</dbReference>
<name>S2DCN7_INDAL</name>
<organism evidence="3 4">
    <name type="scientific">Indibacter alkaliphilus (strain CCUG 57479 / KCTC 22604 / LW1)</name>
    <dbReference type="NCBI Taxonomy" id="1189612"/>
    <lineage>
        <taxon>Bacteria</taxon>
        <taxon>Pseudomonadati</taxon>
        <taxon>Bacteroidota</taxon>
        <taxon>Cytophagia</taxon>
        <taxon>Cytophagales</taxon>
        <taxon>Cyclobacteriaceae</taxon>
    </lineage>
</organism>
<feature type="domain" description="Glycine-rich" evidence="2">
    <location>
        <begin position="212"/>
        <end position="462"/>
    </location>
</feature>
<dbReference type="AlphaFoldDB" id="S2DCN7"/>
<accession>S2DCN7</accession>
<gene>
    <name evidence="3" type="ORF">A33Q_2449</name>
</gene>
<dbReference type="PRINTS" id="PR01228">
    <property type="entry name" value="EGGSHELL"/>
</dbReference>
<feature type="region of interest" description="Disordered" evidence="1">
    <location>
        <begin position="293"/>
        <end position="379"/>
    </location>
</feature>
<evidence type="ECO:0000313" key="3">
    <source>
        <dbReference type="EMBL" id="EOZ96679.1"/>
    </source>
</evidence>